<evidence type="ECO:0000313" key="3">
    <source>
        <dbReference type="Proteomes" id="UP000011744"/>
    </source>
</evidence>
<dbReference type="PATRIC" id="fig|1244869.3.peg.215"/>
<sequence length="291" mass="30500">MRRLLMLSAAFCLSAPAVLAQGASGSSGPMVISISKLDCSRVISHTPSADVAYQPGVDVRGKRVVSADADPKQAEFARKVLPEVLEIPLTINPLTYNKAKKANKNKEEAAAAVAANTTAIATAQAQGTTLNTQLTTLNTQKTALTNTYNTDTAAIVAITGGAGETDPGLLRVRAARQATIDNTYNSNLSSINSQIATVNSSITANSNTVATLQANDTTLRQDYTDTNMATEGTLAGLSAKGLDSTQMKVGTVKYDVARNTFTFNGEPMLSEDQRALAEACSRRGVKAGGRR</sequence>
<dbReference type="OrthoDB" id="7365624at2"/>
<evidence type="ECO:0000313" key="2">
    <source>
        <dbReference type="EMBL" id="EME71806.1"/>
    </source>
</evidence>
<organism evidence="2 3">
    <name type="scientific">Paramagnetospirillum caucaseum</name>
    <dbReference type="NCBI Taxonomy" id="1244869"/>
    <lineage>
        <taxon>Bacteria</taxon>
        <taxon>Pseudomonadati</taxon>
        <taxon>Pseudomonadota</taxon>
        <taxon>Alphaproteobacteria</taxon>
        <taxon>Rhodospirillales</taxon>
        <taxon>Magnetospirillaceae</taxon>
        <taxon>Paramagnetospirillum</taxon>
    </lineage>
</organism>
<dbReference type="STRING" id="1244869.H261_01117"/>
<dbReference type="RefSeq" id="WP_008613343.1">
    <property type="nucleotide sequence ID" value="NZ_AONQ01000002.1"/>
</dbReference>
<comment type="caution">
    <text evidence="2">The sequence shown here is derived from an EMBL/GenBank/DDBJ whole genome shotgun (WGS) entry which is preliminary data.</text>
</comment>
<dbReference type="Proteomes" id="UP000011744">
    <property type="component" value="Unassembled WGS sequence"/>
</dbReference>
<gene>
    <name evidence="2" type="ORF">H261_01117</name>
</gene>
<dbReference type="EMBL" id="AONQ01000002">
    <property type="protein sequence ID" value="EME71806.1"/>
    <property type="molecule type" value="Genomic_DNA"/>
</dbReference>
<keyword evidence="3" id="KW-1185">Reference proteome</keyword>
<dbReference type="AlphaFoldDB" id="M2YFM4"/>
<feature type="signal peptide" evidence="1">
    <location>
        <begin position="1"/>
        <end position="20"/>
    </location>
</feature>
<feature type="chain" id="PRO_5004030177" evidence="1">
    <location>
        <begin position="21"/>
        <end position="291"/>
    </location>
</feature>
<evidence type="ECO:0000256" key="1">
    <source>
        <dbReference type="SAM" id="SignalP"/>
    </source>
</evidence>
<reference evidence="2 3" key="1">
    <citation type="journal article" date="2014" name="Genome Announc.">
        <title>Draft Genome Sequence of Magnetospirillum sp. Strain SO-1, a Freshwater Magnetotactic Bacterium Isolated from the Ol'khovka River, Russia.</title>
        <authorList>
            <person name="Grouzdev D.S."/>
            <person name="Dziuba M.V."/>
            <person name="Sukhacheva M.S."/>
            <person name="Mardanov A.V."/>
            <person name="Beletskiy A.V."/>
            <person name="Kuznetsov B.B."/>
            <person name="Skryabin K.G."/>
        </authorList>
    </citation>
    <scope>NUCLEOTIDE SEQUENCE [LARGE SCALE GENOMIC DNA]</scope>
    <source>
        <strain evidence="2 3">SO-1</strain>
    </source>
</reference>
<name>M2YFM4_9PROT</name>
<proteinExistence type="predicted"/>
<accession>M2YFM4</accession>
<keyword evidence="1" id="KW-0732">Signal</keyword>
<protein>
    <submittedName>
        <fullName evidence="2">Uncharacterized protein</fullName>
    </submittedName>
</protein>